<dbReference type="GO" id="GO:0008168">
    <property type="term" value="F:methyltransferase activity"/>
    <property type="evidence" value="ECO:0007669"/>
    <property type="project" value="UniProtKB-KW"/>
</dbReference>
<dbReference type="Pfam" id="PF04452">
    <property type="entry name" value="Methyltrans_RNA"/>
    <property type="match status" value="1"/>
</dbReference>
<evidence type="ECO:0000256" key="11">
    <source>
        <dbReference type="ARBA" id="ARBA00047944"/>
    </source>
</evidence>
<keyword evidence="8 12" id="KW-0808">Transferase</keyword>
<dbReference type="InterPro" id="IPR015947">
    <property type="entry name" value="PUA-like_sf"/>
</dbReference>
<dbReference type="SUPFAM" id="SSF88697">
    <property type="entry name" value="PUA domain-like"/>
    <property type="match status" value="1"/>
</dbReference>
<dbReference type="EMBL" id="BSUN01000001">
    <property type="protein sequence ID" value="GMA34207.1"/>
    <property type="molecule type" value="Genomic_DNA"/>
</dbReference>
<dbReference type="InterPro" id="IPR046887">
    <property type="entry name" value="RsmE_PUA-like"/>
</dbReference>
<evidence type="ECO:0000256" key="6">
    <source>
        <dbReference type="ARBA" id="ARBA00022552"/>
    </source>
</evidence>
<dbReference type="SUPFAM" id="SSF75217">
    <property type="entry name" value="alpha/beta knot"/>
    <property type="match status" value="1"/>
</dbReference>
<dbReference type="InterPro" id="IPR029026">
    <property type="entry name" value="tRNA_m1G_MTases_N"/>
</dbReference>
<dbReference type="NCBIfam" id="NF008693">
    <property type="entry name" value="PRK11713.2-3"/>
    <property type="match status" value="1"/>
</dbReference>
<organism evidence="15 16">
    <name type="scientific">Demequina litorisediminis</name>
    <dbReference type="NCBI Taxonomy" id="1849022"/>
    <lineage>
        <taxon>Bacteria</taxon>
        <taxon>Bacillati</taxon>
        <taxon>Actinomycetota</taxon>
        <taxon>Actinomycetes</taxon>
        <taxon>Micrococcales</taxon>
        <taxon>Demequinaceae</taxon>
        <taxon>Demequina</taxon>
    </lineage>
</organism>
<evidence type="ECO:0000256" key="9">
    <source>
        <dbReference type="ARBA" id="ARBA00022691"/>
    </source>
</evidence>
<evidence type="ECO:0000259" key="13">
    <source>
        <dbReference type="Pfam" id="PF04452"/>
    </source>
</evidence>
<dbReference type="RefSeq" id="WP_284327288.1">
    <property type="nucleotide sequence ID" value="NZ_BSUN01000001.1"/>
</dbReference>
<evidence type="ECO:0000256" key="3">
    <source>
        <dbReference type="ARBA" id="ARBA00012328"/>
    </source>
</evidence>
<sequence>MSAPVFVDAQASDAAVGSVVTVTGAEARHAVTVQRRAVGEIVDVVDGQGRRVRGEIVATGTDSMTVAVSVVTRDDDPPVTLVQALAKGGRDEQAVEAAVELGVTAVVPWSAQRSIVQWRGPKAEKARQKWADLVWAATKQSRRATLAPVAAVVTSRELAVQVASATASGVRVLILHEESATPLTTLTWADPAQPVWIVVGPEGGIGDEEVALLTDAGAESVVLGQHVLRASSAGPAAIAALAATRGTWADAALRGGLR</sequence>
<dbReference type="Gene3D" id="3.40.1280.10">
    <property type="match status" value="1"/>
</dbReference>
<keyword evidence="7 12" id="KW-0489">Methyltransferase</keyword>
<dbReference type="EC" id="2.1.1.193" evidence="3 12"/>
<feature type="domain" description="Ribosomal RNA small subunit methyltransferase E PUA-like" evidence="14">
    <location>
        <begin position="22"/>
        <end position="67"/>
    </location>
</feature>
<keyword evidence="5 12" id="KW-0963">Cytoplasm</keyword>
<comment type="similarity">
    <text evidence="2 12">Belongs to the RNA methyltransferase RsmE family.</text>
</comment>
<dbReference type="PIRSF" id="PIRSF015601">
    <property type="entry name" value="MTase_slr0722"/>
    <property type="match status" value="1"/>
</dbReference>
<evidence type="ECO:0000256" key="5">
    <source>
        <dbReference type="ARBA" id="ARBA00022490"/>
    </source>
</evidence>
<evidence type="ECO:0000259" key="14">
    <source>
        <dbReference type="Pfam" id="PF20260"/>
    </source>
</evidence>
<accession>A0ABQ6IB49</accession>
<dbReference type="NCBIfam" id="TIGR00046">
    <property type="entry name" value="RsmE family RNA methyltransferase"/>
    <property type="match status" value="1"/>
</dbReference>
<comment type="function">
    <text evidence="10 12">Specifically methylates the N3 position of the uracil ring of uridine 1498 (m3U1498) in 16S rRNA. Acts on the fully assembled 30S ribosomal subunit.</text>
</comment>
<dbReference type="GO" id="GO:0032259">
    <property type="term" value="P:methylation"/>
    <property type="evidence" value="ECO:0007669"/>
    <property type="project" value="UniProtKB-KW"/>
</dbReference>
<name>A0ABQ6IB49_9MICO</name>
<keyword evidence="16" id="KW-1185">Reference proteome</keyword>
<reference evidence="16" key="1">
    <citation type="journal article" date="2019" name="Int. J. Syst. Evol. Microbiol.">
        <title>The Global Catalogue of Microorganisms (GCM) 10K type strain sequencing project: providing services to taxonomists for standard genome sequencing and annotation.</title>
        <authorList>
            <consortium name="The Broad Institute Genomics Platform"/>
            <consortium name="The Broad Institute Genome Sequencing Center for Infectious Disease"/>
            <person name="Wu L."/>
            <person name="Ma J."/>
        </authorList>
    </citation>
    <scope>NUCLEOTIDE SEQUENCE [LARGE SCALE GENOMIC DNA]</scope>
    <source>
        <strain evidence="16">NBRC 112299</strain>
    </source>
</reference>
<dbReference type="Gene3D" id="2.40.240.20">
    <property type="entry name" value="Hypothetical PUA domain-like, domain 1"/>
    <property type="match status" value="1"/>
</dbReference>
<dbReference type="PANTHER" id="PTHR30027">
    <property type="entry name" value="RIBOSOMAL RNA SMALL SUBUNIT METHYLTRANSFERASE E"/>
    <property type="match status" value="1"/>
</dbReference>
<evidence type="ECO:0000256" key="4">
    <source>
        <dbReference type="ARBA" id="ARBA00013673"/>
    </source>
</evidence>
<comment type="caution">
    <text evidence="15">The sequence shown here is derived from an EMBL/GenBank/DDBJ whole genome shotgun (WGS) entry which is preliminary data.</text>
</comment>
<evidence type="ECO:0000256" key="2">
    <source>
        <dbReference type="ARBA" id="ARBA00005528"/>
    </source>
</evidence>
<dbReference type="InterPro" id="IPR029028">
    <property type="entry name" value="Alpha/beta_knot_MTases"/>
</dbReference>
<dbReference type="InterPro" id="IPR006700">
    <property type="entry name" value="RsmE"/>
</dbReference>
<evidence type="ECO:0000256" key="10">
    <source>
        <dbReference type="ARBA" id="ARBA00025699"/>
    </source>
</evidence>
<dbReference type="CDD" id="cd18084">
    <property type="entry name" value="RsmE-like"/>
    <property type="match status" value="1"/>
</dbReference>
<dbReference type="Proteomes" id="UP001157125">
    <property type="component" value="Unassembled WGS sequence"/>
</dbReference>
<evidence type="ECO:0000313" key="15">
    <source>
        <dbReference type="EMBL" id="GMA34207.1"/>
    </source>
</evidence>
<evidence type="ECO:0000256" key="7">
    <source>
        <dbReference type="ARBA" id="ARBA00022603"/>
    </source>
</evidence>
<evidence type="ECO:0000256" key="1">
    <source>
        <dbReference type="ARBA" id="ARBA00004496"/>
    </source>
</evidence>
<keyword evidence="6 12" id="KW-0698">rRNA processing</keyword>
<evidence type="ECO:0000256" key="8">
    <source>
        <dbReference type="ARBA" id="ARBA00022679"/>
    </source>
</evidence>
<feature type="domain" description="Ribosomal RNA small subunit methyltransferase E methyltransferase" evidence="13">
    <location>
        <begin position="77"/>
        <end position="241"/>
    </location>
</feature>
<protein>
    <recommendedName>
        <fullName evidence="4 12">Ribosomal RNA small subunit methyltransferase E</fullName>
        <ecNumber evidence="3 12">2.1.1.193</ecNumber>
    </recommendedName>
</protein>
<comment type="subcellular location">
    <subcellularLocation>
        <location evidence="1 12">Cytoplasm</location>
    </subcellularLocation>
</comment>
<dbReference type="Pfam" id="PF20260">
    <property type="entry name" value="PUA_4"/>
    <property type="match status" value="1"/>
</dbReference>
<dbReference type="PANTHER" id="PTHR30027:SF3">
    <property type="entry name" value="16S RRNA (URACIL(1498)-N(3))-METHYLTRANSFERASE"/>
    <property type="match status" value="1"/>
</dbReference>
<gene>
    <name evidence="15" type="ORF">GCM10025876_04110</name>
</gene>
<evidence type="ECO:0000313" key="16">
    <source>
        <dbReference type="Proteomes" id="UP001157125"/>
    </source>
</evidence>
<proteinExistence type="inferred from homology"/>
<keyword evidence="9 12" id="KW-0949">S-adenosyl-L-methionine</keyword>
<comment type="catalytic activity">
    <reaction evidence="11 12">
        <text>uridine(1498) in 16S rRNA + S-adenosyl-L-methionine = N(3)-methyluridine(1498) in 16S rRNA + S-adenosyl-L-homocysteine + H(+)</text>
        <dbReference type="Rhea" id="RHEA:42920"/>
        <dbReference type="Rhea" id="RHEA-COMP:10283"/>
        <dbReference type="Rhea" id="RHEA-COMP:10284"/>
        <dbReference type="ChEBI" id="CHEBI:15378"/>
        <dbReference type="ChEBI" id="CHEBI:57856"/>
        <dbReference type="ChEBI" id="CHEBI:59789"/>
        <dbReference type="ChEBI" id="CHEBI:65315"/>
        <dbReference type="ChEBI" id="CHEBI:74502"/>
        <dbReference type="EC" id="2.1.1.193"/>
    </reaction>
</comment>
<evidence type="ECO:0000256" key="12">
    <source>
        <dbReference type="PIRNR" id="PIRNR015601"/>
    </source>
</evidence>
<dbReference type="InterPro" id="IPR046886">
    <property type="entry name" value="RsmE_MTase_dom"/>
</dbReference>